<dbReference type="EMBL" id="CATNWA010005643">
    <property type="protein sequence ID" value="CAI9550439.1"/>
    <property type="molecule type" value="Genomic_DNA"/>
</dbReference>
<gene>
    <name evidence="1" type="ORF">SPARVUS_LOCUS3507546</name>
</gene>
<dbReference type="PANTHER" id="PTHR15175:SF4">
    <property type="entry name" value="NADPH OXIDASE ACTIVATOR 1"/>
    <property type="match status" value="1"/>
</dbReference>
<feature type="non-terminal residue" evidence="1">
    <location>
        <position position="109"/>
    </location>
</feature>
<proteinExistence type="predicted"/>
<accession>A0ABN9BRW3</accession>
<sequence>YLSSESKNAQLESALDHVQKRVLLQPLHVPESELFRPRKQEVEQLKSKDFLGKPKVISSVVPNDQYSGFEPLRPQKPGFYEPCQEAMQGREAGYHRVLVHYYPENSGEV</sequence>
<evidence type="ECO:0000313" key="1">
    <source>
        <dbReference type="EMBL" id="CAI9550439.1"/>
    </source>
</evidence>
<feature type="non-terminal residue" evidence="1">
    <location>
        <position position="1"/>
    </location>
</feature>
<dbReference type="InterPro" id="IPR051864">
    <property type="entry name" value="NCF2_NOXA1"/>
</dbReference>
<dbReference type="Proteomes" id="UP001162483">
    <property type="component" value="Unassembled WGS sequence"/>
</dbReference>
<dbReference type="PANTHER" id="PTHR15175">
    <property type="entry name" value="NEUTROPHIL CYTOSOLIC FACTOR 2, NEUTROPHIL NADPH OXIDASE FACTOR 2"/>
    <property type="match status" value="1"/>
</dbReference>
<organism evidence="1 2">
    <name type="scientific">Staurois parvus</name>
    <dbReference type="NCBI Taxonomy" id="386267"/>
    <lineage>
        <taxon>Eukaryota</taxon>
        <taxon>Metazoa</taxon>
        <taxon>Chordata</taxon>
        <taxon>Craniata</taxon>
        <taxon>Vertebrata</taxon>
        <taxon>Euteleostomi</taxon>
        <taxon>Amphibia</taxon>
        <taxon>Batrachia</taxon>
        <taxon>Anura</taxon>
        <taxon>Neobatrachia</taxon>
        <taxon>Ranoidea</taxon>
        <taxon>Ranidae</taxon>
        <taxon>Staurois</taxon>
    </lineage>
</organism>
<reference evidence="1" key="1">
    <citation type="submission" date="2023-05" db="EMBL/GenBank/DDBJ databases">
        <authorList>
            <person name="Stuckert A."/>
        </authorList>
    </citation>
    <scope>NUCLEOTIDE SEQUENCE</scope>
</reference>
<evidence type="ECO:0000313" key="2">
    <source>
        <dbReference type="Proteomes" id="UP001162483"/>
    </source>
</evidence>
<name>A0ABN9BRW3_9NEOB</name>
<protein>
    <submittedName>
        <fullName evidence="1">Uncharacterized protein</fullName>
    </submittedName>
</protein>
<keyword evidence="2" id="KW-1185">Reference proteome</keyword>
<comment type="caution">
    <text evidence="1">The sequence shown here is derived from an EMBL/GenBank/DDBJ whole genome shotgun (WGS) entry which is preliminary data.</text>
</comment>